<reference evidence="1 2" key="1">
    <citation type="journal article" date="2019" name="Nat. Microbiol.">
        <title>Mediterranean grassland soil C-N compound turnover is dependent on rainfall and depth, and is mediated by genomically divergent microorganisms.</title>
        <authorList>
            <person name="Diamond S."/>
            <person name="Andeer P.F."/>
            <person name="Li Z."/>
            <person name="Crits-Christoph A."/>
            <person name="Burstein D."/>
            <person name="Anantharaman K."/>
            <person name="Lane K.R."/>
            <person name="Thomas B.C."/>
            <person name="Pan C."/>
            <person name="Northen T.R."/>
            <person name="Banfield J.F."/>
        </authorList>
    </citation>
    <scope>NUCLEOTIDE SEQUENCE [LARGE SCALE GENOMIC DNA]</scope>
    <source>
        <strain evidence="1">WS_8</strain>
    </source>
</reference>
<protein>
    <recommendedName>
        <fullName evidence="3">PH domain-containing protein</fullName>
    </recommendedName>
</protein>
<accession>A0A538TNB1</accession>
<comment type="caution">
    <text evidence="1">The sequence shown here is derived from an EMBL/GenBank/DDBJ whole genome shotgun (WGS) entry which is preliminary data.</text>
</comment>
<sequence>MTIPLEWSFNPWRDRPGGAVAAGACGALACVAVASLDLPPLVTLGLGIAIVGSLSPLLSPARCRVDDGGVWRRRTFVIERRAWSEIKRCVPRAAGLLVSPYPIPHWLDRYRSLLLPIPRRQRDRVMADLREQLARHGF</sequence>
<dbReference type="Proteomes" id="UP000316609">
    <property type="component" value="Unassembled WGS sequence"/>
</dbReference>
<gene>
    <name evidence="1" type="ORF">E6K78_08280</name>
</gene>
<name>A0A538TNB1_UNCEI</name>
<proteinExistence type="predicted"/>
<evidence type="ECO:0000313" key="1">
    <source>
        <dbReference type="EMBL" id="TMQ65111.1"/>
    </source>
</evidence>
<organism evidence="1 2">
    <name type="scientific">Eiseniibacteriota bacterium</name>
    <dbReference type="NCBI Taxonomy" id="2212470"/>
    <lineage>
        <taxon>Bacteria</taxon>
        <taxon>Candidatus Eiseniibacteriota</taxon>
    </lineage>
</organism>
<dbReference type="AlphaFoldDB" id="A0A538TNB1"/>
<evidence type="ECO:0000313" key="2">
    <source>
        <dbReference type="Proteomes" id="UP000316609"/>
    </source>
</evidence>
<evidence type="ECO:0008006" key="3">
    <source>
        <dbReference type="Google" id="ProtNLM"/>
    </source>
</evidence>
<dbReference type="EMBL" id="VBOY01000075">
    <property type="protein sequence ID" value="TMQ65111.1"/>
    <property type="molecule type" value="Genomic_DNA"/>
</dbReference>